<name>X1JCE3_9ZZZZ</name>
<feature type="non-terminal residue" evidence="1">
    <location>
        <position position="48"/>
    </location>
</feature>
<evidence type="ECO:0000313" key="1">
    <source>
        <dbReference type="EMBL" id="GAH92381.1"/>
    </source>
</evidence>
<sequence>VTVTVDGQDIRAAEILVAAGRHRTVDDIGLDTVGVTDPSAVSAPEGYD</sequence>
<evidence type="ECO:0008006" key="2">
    <source>
        <dbReference type="Google" id="ProtNLM"/>
    </source>
</evidence>
<comment type="caution">
    <text evidence="1">The sequence shown here is derived from an EMBL/GenBank/DDBJ whole genome shotgun (WGS) entry which is preliminary data.</text>
</comment>
<organism evidence="1">
    <name type="scientific">marine sediment metagenome</name>
    <dbReference type="NCBI Taxonomy" id="412755"/>
    <lineage>
        <taxon>unclassified sequences</taxon>
        <taxon>metagenomes</taxon>
        <taxon>ecological metagenomes</taxon>
    </lineage>
</organism>
<dbReference type="EMBL" id="BARU01049330">
    <property type="protein sequence ID" value="GAH92381.1"/>
    <property type="molecule type" value="Genomic_DNA"/>
</dbReference>
<gene>
    <name evidence="1" type="ORF">S03H2_72700</name>
</gene>
<feature type="non-terminal residue" evidence="1">
    <location>
        <position position="1"/>
    </location>
</feature>
<accession>X1JCE3</accession>
<reference evidence="1" key="1">
    <citation type="journal article" date="2014" name="Front. Microbiol.">
        <title>High frequency of phylogenetically diverse reductive dehalogenase-homologous genes in deep subseafloor sedimentary metagenomes.</title>
        <authorList>
            <person name="Kawai M."/>
            <person name="Futagami T."/>
            <person name="Toyoda A."/>
            <person name="Takaki Y."/>
            <person name="Nishi S."/>
            <person name="Hori S."/>
            <person name="Arai W."/>
            <person name="Tsubouchi T."/>
            <person name="Morono Y."/>
            <person name="Uchiyama I."/>
            <person name="Ito T."/>
            <person name="Fujiyama A."/>
            <person name="Inagaki F."/>
            <person name="Takami H."/>
        </authorList>
    </citation>
    <scope>NUCLEOTIDE SEQUENCE</scope>
    <source>
        <strain evidence="1">Expedition CK06-06</strain>
    </source>
</reference>
<proteinExistence type="predicted"/>
<protein>
    <recommendedName>
        <fullName evidence="2">FAD/NAD(P)-binding domain-containing protein</fullName>
    </recommendedName>
</protein>
<dbReference type="AlphaFoldDB" id="X1JCE3"/>